<sequence length="202" mass="22150">MTETQKKKLTVRDVVTVAAMMVIYYFLCMIPAQLTLAVPVLNIYFCAGIQGFICASFYLIAANRVNKHGLLLIWATVMGAINALMGFVFLLPYFIAVGAVAELTMIGKDTYRKPLRNGIGWMVYGIGMVIGNAIPIWLAWESYTSAASASGFQQDLIAMQIDFVSNPLLILLACAITAGLSMLGILFGQRLLRRHFQKAGVI</sequence>
<dbReference type="EMBL" id="LAYJ01000112">
    <property type="protein sequence ID" value="KKI50375.1"/>
    <property type="molecule type" value="Genomic_DNA"/>
</dbReference>
<evidence type="ECO:0000256" key="1">
    <source>
        <dbReference type="SAM" id="Phobius"/>
    </source>
</evidence>
<proteinExistence type="predicted"/>
<dbReference type="AlphaFoldDB" id="A0A0M2NJE5"/>
<feature type="transmembrane region" description="Helical" evidence="1">
    <location>
        <begin position="14"/>
        <end position="34"/>
    </location>
</feature>
<organism evidence="2 3">
    <name type="scientific">Christensenella hongkongensis</name>
    <dbReference type="NCBI Taxonomy" id="270498"/>
    <lineage>
        <taxon>Bacteria</taxon>
        <taxon>Bacillati</taxon>
        <taxon>Bacillota</taxon>
        <taxon>Clostridia</taxon>
        <taxon>Christensenellales</taxon>
        <taxon>Christensenellaceae</taxon>
        <taxon>Christensenella</taxon>
    </lineage>
</organism>
<name>A0A0M2NJE5_9FIRM</name>
<dbReference type="Pfam" id="PF09605">
    <property type="entry name" value="Trep_Strep"/>
    <property type="match status" value="1"/>
</dbReference>
<comment type="caution">
    <text evidence="2">The sequence shown here is derived from an EMBL/GenBank/DDBJ whole genome shotgun (WGS) entry which is preliminary data.</text>
</comment>
<dbReference type="NCBIfam" id="TIGR02185">
    <property type="entry name" value="Trep_Strep"/>
    <property type="match status" value="1"/>
</dbReference>
<keyword evidence="1" id="KW-0812">Transmembrane</keyword>
<keyword evidence="1" id="KW-1133">Transmembrane helix</keyword>
<dbReference type="STRING" id="270498.CHK_2438"/>
<dbReference type="PATRIC" id="fig|270498.16.peg.2187"/>
<dbReference type="OrthoDB" id="9781459at2"/>
<gene>
    <name evidence="2" type="ORF">CHK_2438</name>
</gene>
<keyword evidence="3" id="KW-1185">Reference proteome</keyword>
<reference evidence="2 3" key="1">
    <citation type="submission" date="2015-04" db="EMBL/GenBank/DDBJ databases">
        <title>Draft genome sequence of bacteremic isolate Catabacter hongkongensis type strain HKU16T.</title>
        <authorList>
            <person name="Lau S.K."/>
            <person name="Teng J.L."/>
            <person name="Huang Y."/>
            <person name="Curreem S.O."/>
            <person name="Tsui S.K."/>
            <person name="Woo P.C."/>
        </authorList>
    </citation>
    <scope>NUCLEOTIDE SEQUENCE [LARGE SCALE GENOMIC DNA]</scope>
    <source>
        <strain evidence="2 3">HKU16</strain>
    </source>
</reference>
<feature type="transmembrane region" description="Helical" evidence="1">
    <location>
        <begin position="168"/>
        <end position="188"/>
    </location>
</feature>
<dbReference type="InterPro" id="IPR011733">
    <property type="entry name" value="CHP02185_IM"/>
</dbReference>
<dbReference type="RefSeq" id="WP_046444222.1">
    <property type="nucleotide sequence ID" value="NZ_JAXDTA010000219.1"/>
</dbReference>
<dbReference type="Proteomes" id="UP000034076">
    <property type="component" value="Unassembled WGS sequence"/>
</dbReference>
<evidence type="ECO:0000313" key="3">
    <source>
        <dbReference type="Proteomes" id="UP000034076"/>
    </source>
</evidence>
<protein>
    <submittedName>
        <fullName evidence="2">Substrate-specific component</fullName>
    </submittedName>
</protein>
<feature type="transmembrane region" description="Helical" evidence="1">
    <location>
        <begin position="40"/>
        <end position="61"/>
    </location>
</feature>
<accession>A0A0M2NJE5</accession>
<keyword evidence="1" id="KW-0472">Membrane</keyword>
<feature type="transmembrane region" description="Helical" evidence="1">
    <location>
        <begin position="68"/>
        <end position="84"/>
    </location>
</feature>
<evidence type="ECO:0000313" key="2">
    <source>
        <dbReference type="EMBL" id="KKI50375.1"/>
    </source>
</evidence>
<feature type="transmembrane region" description="Helical" evidence="1">
    <location>
        <begin position="119"/>
        <end position="140"/>
    </location>
</feature>